<dbReference type="PRINTS" id="PR00598">
    <property type="entry name" value="HTHMARR"/>
</dbReference>
<dbReference type="PANTHER" id="PTHR42756:SF1">
    <property type="entry name" value="TRANSCRIPTIONAL REPRESSOR OF EMRAB OPERON"/>
    <property type="match status" value="1"/>
</dbReference>
<sequence>MKNLELVTSENKYNLLSGRLSLLLNKFLSQQFKKKGLSLTREQWSVLAVLWKNDGCAQQVIADDTNRDKPSVTRLIDNLVKEGYVLRKNDENDRRLNLIFLTEKGKNIEKEVMEVVDDTINKATKDLTNDQIVAVRVAFQIVYDNIKVFVK</sequence>
<dbReference type="PANTHER" id="PTHR42756">
    <property type="entry name" value="TRANSCRIPTIONAL REGULATOR, MARR"/>
    <property type="match status" value="1"/>
</dbReference>
<dbReference type="Proteomes" id="UP000830583">
    <property type="component" value="Chromosome"/>
</dbReference>
<keyword evidence="2" id="KW-0238">DNA-binding</keyword>
<protein>
    <submittedName>
        <fullName evidence="5">MarR family winged helix-turn-helix transcriptional regulator</fullName>
    </submittedName>
</protein>
<feature type="domain" description="HTH marR-type" evidence="4">
    <location>
        <begin position="10"/>
        <end position="144"/>
    </location>
</feature>
<organism evidence="5 6">
    <name type="scientific">Flavobacterium azooxidireducens</name>
    <dbReference type="NCBI Taxonomy" id="1871076"/>
    <lineage>
        <taxon>Bacteria</taxon>
        <taxon>Pseudomonadati</taxon>
        <taxon>Bacteroidota</taxon>
        <taxon>Flavobacteriia</taxon>
        <taxon>Flavobacteriales</taxon>
        <taxon>Flavobacteriaceae</taxon>
        <taxon>Flavobacterium</taxon>
    </lineage>
</organism>
<dbReference type="InterPro" id="IPR023187">
    <property type="entry name" value="Tscrpt_reg_MarR-type_CS"/>
</dbReference>
<dbReference type="EMBL" id="CP096205">
    <property type="protein sequence ID" value="UPQ77970.1"/>
    <property type="molecule type" value="Genomic_DNA"/>
</dbReference>
<evidence type="ECO:0000256" key="2">
    <source>
        <dbReference type="ARBA" id="ARBA00023125"/>
    </source>
</evidence>
<dbReference type="SMART" id="SM00347">
    <property type="entry name" value="HTH_MARR"/>
    <property type="match status" value="1"/>
</dbReference>
<keyword evidence="3" id="KW-0804">Transcription</keyword>
<dbReference type="InterPro" id="IPR036390">
    <property type="entry name" value="WH_DNA-bd_sf"/>
</dbReference>
<keyword evidence="1" id="KW-0805">Transcription regulation</keyword>
<dbReference type="SUPFAM" id="SSF46785">
    <property type="entry name" value="Winged helix' DNA-binding domain"/>
    <property type="match status" value="1"/>
</dbReference>
<dbReference type="Gene3D" id="1.10.10.10">
    <property type="entry name" value="Winged helix-like DNA-binding domain superfamily/Winged helix DNA-binding domain"/>
    <property type="match status" value="1"/>
</dbReference>
<evidence type="ECO:0000313" key="5">
    <source>
        <dbReference type="EMBL" id="UPQ77970.1"/>
    </source>
</evidence>
<evidence type="ECO:0000256" key="3">
    <source>
        <dbReference type="ARBA" id="ARBA00023163"/>
    </source>
</evidence>
<gene>
    <name evidence="5" type="ORF">M0M57_10030</name>
</gene>
<reference evidence="5" key="1">
    <citation type="submission" date="2022-04" db="EMBL/GenBank/DDBJ databases">
        <title>Consumption of N2O by Flavobacterium azooxidireducens sp. nov. isolated from Decomposing Leaf Litter of Phragmites australis (Cav.).</title>
        <authorList>
            <person name="Behrendt U."/>
            <person name="Spanner T."/>
            <person name="Augustin J."/>
            <person name="Horn M.A."/>
            <person name="Kolb S."/>
            <person name="Ulrich A."/>
        </authorList>
    </citation>
    <scope>NUCLEOTIDE SEQUENCE</scope>
    <source>
        <strain evidence="5">IGB 4-14</strain>
    </source>
</reference>
<dbReference type="InterPro" id="IPR036388">
    <property type="entry name" value="WH-like_DNA-bd_sf"/>
</dbReference>
<dbReference type="InterPro" id="IPR000835">
    <property type="entry name" value="HTH_MarR-typ"/>
</dbReference>
<evidence type="ECO:0000259" key="4">
    <source>
        <dbReference type="PROSITE" id="PS50995"/>
    </source>
</evidence>
<dbReference type="RefSeq" id="WP_248432902.1">
    <property type="nucleotide sequence ID" value="NZ_CP096205.1"/>
</dbReference>
<name>A0ABY4KCD3_9FLAO</name>
<evidence type="ECO:0000256" key="1">
    <source>
        <dbReference type="ARBA" id="ARBA00023015"/>
    </source>
</evidence>
<dbReference type="Pfam" id="PF01047">
    <property type="entry name" value="MarR"/>
    <property type="match status" value="1"/>
</dbReference>
<dbReference type="PROSITE" id="PS01117">
    <property type="entry name" value="HTH_MARR_1"/>
    <property type="match status" value="1"/>
</dbReference>
<proteinExistence type="predicted"/>
<evidence type="ECO:0000313" key="6">
    <source>
        <dbReference type="Proteomes" id="UP000830583"/>
    </source>
</evidence>
<keyword evidence="6" id="KW-1185">Reference proteome</keyword>
<accession>A0ABY4KCD3</accession>
<dbReference type="PROSITE" id="PS50995">
    <property type="entry name" value="HTH_MARR_2"/>
    <property type="match status" value="1"/>
</dbReference>